<dbReference type="Proteomes" id="UP001172101">
    <property type="component" value="Unassembled WGS sequence"/>
</dbReference>
<proteinExistence type="predicted"/>
<dbReference type="RefSeq" id="XP_060296394.1">
    <property type="nucleotide sequence ID" value="XM_060446613.1"/>
</dbReference>
<keyword evidence="2" id="KW-0378">Hydrolase</keyword>
<dbReference type="GO" id="GO:0016787">
    <property type="term" value="F:hydrolase activity"/>
    <property type="evidence" value="ECO:0007669"/>
    <property type="project" value="UniProtKB-KW"/>
</dbReference>
<sequence>MAISGSVNQTEQSTGGSGDCFHAFHAIIDRLCHYSELGSLFYSRCSDSRIPVNHAKKRLMSINDERFKTISRRGAECSDYLKASEHFFDILRCDVHQPPHSSLSFPEPIKNAVATRRPPSVYLLLKQPVRFYGRDRELEQIGKSLGDPSSVTIRGIAGVGKTSIALRLSHLSLSNHSVIIWIKSEGGAALDQGCHEALRRLQVIDDAEKPGVEIRQKWRDYLARAVGQLVVFDNVERSIDLDQFWPLGGNGKILVTTRHPGVGFQLTDDETTISPSLVQDCHKLDHASKLVGDMFPKEHTGQRFTGRWDECAKYIQHAISLSCHYLQGSPDIWPLLSPGGLCEADGMGFLTTISRWMIGHDYIVLGNGLLALKRYEEASQAYSTSRSVLSAPGKQLAVAIVLDKLGYVAY</sequence>
<dbReference type="GeneID" id="85329883"/>
<dbReference type="GO" id="GO:0043531">
    <property type="term" value="F:ADP binding"/>
    <property type="evidence" value="ECO:0007669"/>
    <property type="project" value="InterPro"/>
</dbReference>
<keyword evidence="3" id="KW-1185">Reference proteome</keyword>
<evidence type="ECO:0000313" key="2">
    <source>
        <dbReference type="EMBL" id="KAK0717601.1"/>
    </source>
</evidence>
<evidence type="ECO:0000313" key="3">
    <source>
        <dbReference type="Proteomes" id="UP001172101"/>
    </source>
</evidence>
<dbReference type="InterPro" id="IPR002182">
    <property type="entry name" value="NB-ARC"/>
</dbReference>
<dbReference type="EMBL" id="JAUIRO010000004">
    <property type="protein sequence ID" value="KAK0717601.1"/>
    <property type="molecule type" value="Genomic_DNA"/>
</dbReference>
<gene>
    <name evidence="2" type="ORF">B0T26DRAFT_776180</name>
</gene>
<dbReference type="Pfam" id="PF00931">
    <property type="entry name" value="NB-ARC"/>
    <property type="match status" value="1"/>
</dbReference>
<feature type="domain" description="NB-ARC" evidence="1">
    <location>
        <begin position="138"/>
        <end position="280"/>
    </location>
</feature>
<accession>A0AA40AKM9</accession>
<protein>
    <submittedName>
        <fullName evidence="2">P-loop containing nucleoside triphosphate hydrolase protein</fullName>
    </submittedName>
</protein>
<dbReference type="SUPFAM" id="SSF52540">
    <property type="entry name" value="P-loop containing nucleoside triphosphate hydrolases"/>
    <property type="match status" value="1"/>
</dbReference>
<comment type="caution">
    <text evidence="2">The sequence shown here is derived from an EMBL/GenBank/DDBJ whole genome shotgun (WGS) entry which is preliminary data.</text>
</comment>
<dbReference type="Gene3D" id="3.40.50.300">
    <property type="entry name" value="P-loop containing nucleotide triphosphate hydrolases"/>
    <property type="match status" value="1"/>
</dbReference>
<reference evidence="2" key="1">
    <citation type="submission" date="2023-06" db="EMBL/GenBank/DDBJ databases">
        <title>Genome-scale phylogeny and comparative genomics of the fungal order Sordariales.</title>
        <authorList>
            <consortium name="Lawrence Berkeley National Laboratory"/>
            <person name="Hensen N."/>
            <person name="Bonometti L."/>
            <person name="Westerberg I."/>
            <person name="Brannstrom I.O."/>
            <person name="Guillou S."/>
            <person name="Cros-Aarteil S."/>
            <person name="Calhoun S."/>
            <person name="Haridas S."/>
            <person name="Kuo A."/>
            <person name="Mondo S."/>
            <person name="Pangilinan J."/>
            <person name="Riley R."/>
            <person name="LaButti K."/>
            <person name="Andreopoulos B."/>
            <person name="Lipzen A."/>
            <person name="Chen C."/>
            <person name="Yanf M."/>
            <person name="Daum C."/>
            <person name="Ng V."/>
            <person name="Clum A."/>
            <person name="Steindorff A."/>
            <person name="Ohm R."/>
            <person name="Martin F."/>
            <person name="Silar P."/>
            <person name="Natvig D."/>
            <person name="Lalanne C."/>
            <person name="Gautier V."/>
            <person name="Ament-velasquez S.L."/>
            <person name="Kruys A."/>
            <person name="Hutchinson M.I."/>
            <person name="Powell A.J."/>
            <person name="Barry K."/>
            <person name="Miller A.N."/>
            <person name="Grigoriev I.V."/>
            <person name="Debuchy R."/>
            <person name="Gladieux P."/>
            <person name="Thoren M.H."/>
            <person name="Johannesson H."/>
        </authorList>
    </citation>
    <scope>NUCLEOTIDE SEQUENCE</scope>
    <source>
        <strain evidence="2">SMH2392-1A</strain>
    </source>
</reference>
<organism evidence="2 3">
    <name type="scientific">Lasiosphaeria miniovina</name>
    <dbReference type="NCBI Taxonomy" id="1954250"/>
    <lineage>
        <taxon>Eukaryota</taxon>
        <taxon>Fungi</taxon>
        <taxon>Dikarya</taxon>
        <taxon>Ascomycota</taxon>
        <taxon>Pezizomycotina</taxon>
        <taxon>Sordariomycetes</taxon>
        <taxon>Sordariomycetidae</taxon>
        <taxon>Sordariales</taxon>
        <taxon>Lasiosphaeriaceae</taxon>
        <taxon>Lasiosphaeria</taxon>
    </lineage>
</organism>
<evidence type="ECO:0000259" key="1">
    <source>
        <dbReference type="Pfam" id="PF00931"/>
    </source>
</evidence>
<name>A0AA40AKM9_9PEZI</name>
<dbReference type="AlphaFoldDB" id="A0AA40AKM9"/>
<dbReference type="InterPro" id="IPR027417">
    <property type="entry name" value="P-loop_NTPase"/>
</dbReference>